<keyword evidence="1" id="KW-0812">Transmembrane</keyword>
<dbReference type="AlphaFoldDB" id="A0A0N4WQI3"/>
<organism evidence="5">
    <name type="scientific">Haemonchus placei</name>
    <name type="common">Barber's pole worm</name>
    <dbReference type="NCBI Taxonomy" id="6290"/>
    <lineage>
        <taxon>Eukaryota</taxon>
        <taxon>Metazoa</taxon>
        <taxon>Ecdysozoa</taxon>
        <taxon>Nematoda</taxon>
        <taxon>Chromadorea</taxon>
        <taxon>Rhabditida</taxon>
        <taxon>Rhabditina</taxon>
        <taxon>Rhabditomorpha</taxon>
        <taxon>Strongyloidea</taxon>
        <taxon>Trichostrongylidae</taxon>
        <taxon>Haemonchus</taxon>
    </lineage>
</organism>
<keyword evidence="1" id="KW-0472">Membrane</keyword>
<reference evidence="5" key="1">
    <citation type="submission" date="2017-02" db="UniProtKB">
        <authorList>
            <consortium name="WormBaseParasite"/>
        </authorList>
    </citation>
    <scope>IDENTIFICATION</scope>
</reference>
<evidence type="ECO:0000313" key="3">
    <source>
        <dbReference type="EMBL" id="VDO50220.1"/>
    </source>
</evidence>
<evidence type="ECO:0000259" key="2">
    <source>
        <dbReference type="Pfam" id="PF23346"/>
    </source>
</evidence>
<accession>A0A0N4WQI3</accession>
<sequence length="66" mass="7366">MPPSSSLSLDSYDLPFLVGTSRGFQSLCCVIELLMIYSESGSLSMFAFLSYSIICGFALFHVSRRW</sequence>
<protein>
    <submittedName>
        <fullName evidence="5">Ovule protein</fullName>
    </submittedName>
</protein>
<feature type="domain" description="DUF7087" evidence="2">
    <location>
        <begin position="11"/>
        <end position="66"/>
    </location>
</feature>
<dbReference type="OrthoDB" id="5795694at2759"/>
<dbReference type="Proteomes" id="UP000268014">
    <property type="component" value="Unassembled WGS sequence"/>
</dbReference>
<dbReference type="WBParaSite" id="HPLM_0001368801-mRNA-1">
    <property type="protein sequence ID" value="HPLM_0001368801-mRNA-1"/>
    <property type="gene ID" value="HPLM_0001368801"/>
</dbReference>
<proteinExistence type="predicted"/>
<keyword evidence="4" id="KW-1185">Reference proteome</keyword>
<dbReference type="Pfam" id="PF23346">
    <property type="entry name" value="DUF7087"/>
    <property type="match status" value="1"/>
</dbReference>
<keyword evidence="1" id="KW-1133">Transmembrane helix</keyword>
<feature type="transmembrane region" description="Helical" evidence="1">
    <location>
        <begin position="43"/>
        <end position="62"/>
    </location>
</feature>
<evidence type="ECO:0000313" key="4">
    <source>
        <dbReference type="Proteomes" id="UP000268014"/>
    </source>
</evidence>
<gene>
    <name evidence="3" type="ORF">HPLM_LOCUS13680</name>
</gene>
<evidence type="ECO:0000256" key="1">
    <source>
        <dbReference type="SAM" id="Phobius"/>
    </source>
</evidence>
<evidence type="ECO:0000313" key="5">
    <source>
        <dbReference type="WBParaSite" id="HPLM_0001368801-mRNA-1"/>
    </source>
</evidence>
<name>A0A0N4WQI3_HAEPC</name>
<dbReference type="EMBL" id="UZAF01018301">
    <property type="protein sequence ID" value="VDO50220.1"/>
    <property type="molecule type" value="Genomic_DNA"/>
</dbReference>
<dbReference type="InterPro" id="IPR055514">
    <property type="entry name" value="DUF7087"/>
</dbReference>
<reference evidence="3 4" key="2">
    <citation type="submission" date="2018-11" db="EMBL/GenBank/DDBJ databases">
        <authorList>
            <consortium name="Pathogen Informatics"/>
        </authorList>
    </citation>
    <scope>NUCLEOTIDE SEQUENCE [LARGE SCALE GENOMIC DNA]</scope>
    <source>
        <strain evidence="3 4">MHpl1</strain>
    </source>
</reference>